<dbReference type="CDD" id="cd07971">
    <property type="entry name" value="OBF_DNA_ligase_LigD"/>
    <property type="match status" value="1"/>
</dbReference>
<dbReference type="Proteomes" id="UP001403094">
    <property type="component" value="Unassembled WGS sequence"/>
</dbReference>
<organism evidence="7 8">
    <name type="scientific">Streptomyces cheonanensis</name>
    <dbReference type="NCBI Taxonomy" id="312720"/>
    <lineage>
        <taxon>Bacteria</taxon>
        <taxon>Bacillati</taxon>
        <taxon>Actinomycetota</taxon>
        <taxon>Actinomycetes</taxon>
        <taxon>Kitasatosporales</taxon>
        <taxon>Streptomycetaceae</taxon>
        <taxon>Streptomyces</taxon>
    </lineage>
</organism>
<comment type="caution">
    <text evidence="7">The sequence shown here is derived from an EMBL/GenBank/DDBJ whole genome shotgun (WGS) entry which is preliminary data.</text>
</comment>
<dbReference type="InterPro" id="IPR014146">
    <property type="entry name" value="LigD_ligase_dom"/>
</dbReference>
<dbReference type="Gene3D" id="3.30.470.30">
    <property type="entry name" value="DNA ligase/mRNA capping enzyme"/>
    <property type="match status" value="1"/>
</dbReference>
<evidence type="ECO:0000313" key="8">
    <source>
        <dbReference type="Proteomes" id="UP001403094"/>
    </source>
</evidence>
<dbReference type="InterPro" id="IPR050191">
    <property type="entry name" value="ATP-dep_DNA_ligase"/>
</dbReference>
<sequence length="320" mass="34525">MREEEVPEWVPPMLAVEGEPPVGDRWGYEFKWDGYRCCLRIGAGGGVRATSRAGNDFTGRYPELAEIGAGPVVLDGEIVALDAAGRPDFGLLQRRAQPPFTPVVFFAFDVLWHGGRSLLAEPYRERRAVLDSLAGVAPERLAVPPYVPGSAAGPGELLEVARANGLEGLVAKRLDAPYRPGRRSALWVKKPLVRTQEVLVGGWQPGAGQRGGTIGSLLVGAYGAGGGLRYLGRVGSGFTRGMLAELLELLEPRSRARPPFADAVPAAHARRAHWVDPALVGEVAYRAWTRDGRLRQPSWRGLRPDKAPGEVRVEGPPLTP</sequence>
<evidence type="ECO:0000256" key="5">
    <source>
        <dbReference type="SAM" id="MobiDB-lite"/>
    </source>
</evidence>
<dbReference type="PANTHER" id="PTHR45674">
    <property type="entry name" value="DNA LIGASE 1/3 FAMILY MEMBER"/>
    <property type="match status" value="1"/>
</dbReference>
<dbReference type="Pfam" id="PF04679">
    <property type="entry name" value="DNA_ligase_A_C"/>
    <property type="match status" value="1"/>
</dbReference>
<feature type="compositionally biased region" description="Basic and acidic residues" evidence="5">
    <location>
        <begin position="302"/>
        <end position="313"/>
    </location>
</feature>
<reference evidence="7 8" key="1">
    <citation type="journal article" date="2019" name="Int. J. Syst. Evol. Microbiol.">
        <title>The Global Catalogue of Microorganisms (GCM) 10K type strain sequencing project: providing services to taxonomists for standard genome sequencing and annotation.</title>
        <authorList>
            <consortium name="The Broad Institute Genomics Platform"/>
            <consortium name="The Broad Institute Genome Sequencing Center for Infectious Disease"/>
            <person name="Wu L."/>
            <person name="Ma J."/>
        </authorList>
    </citation>
    <scope>NUCLEOTIDE SEQUENCE [LARGE SCALE GENOMIC DNA]</scope>
    <source>
        <strain evidence="7 8">JCM 14549</strain>
    </source>
</reference>
<dbReference type="InterPro" id="IPR012309">
    <property type="entry name" value="DNA_ligase_ATP-dep_C"/>
</dbReference>
<dbReference type="Pfam" id="PF01068">
    <property type="entry name" value="DNA_ligase_A_M"/>
    <property type="match status" value="1"/>
</dbReference>
<dbReference type="EMBL" id="BAAANQ010000009">
    <property type="protein sequence ID" value="GAA2059850.1"/>
    <property type="molecule type" value="Genomic_DNA"/>
</dbReference>
<evidence type="ECO:0000256" key="1">
    <source>
        <dbReference type="ARBA" id="ARBA00007572"/>
    </source>
</evidence>
<evidence type="ECO:0000256" key="3">
    <source>
        <dbReference type="ARBA" id="ARBA00022598"/>
    </source>
</evidence>
<accession>A0ABN2VIR5</accession>
<feature type="region of interest" description="Disordered" evidence="5">
    <location>
        <begin position="296"/>
        <end position="320"/>
    </location>
</feature>
<dbReference type="InterPro" id="IPR012340">
    <property type="entry name" value="NA-bd_OB-fold"/>
</dbReference>
<dbReference type="SUPFAM" id="SSF50249">
    <property type="entry name" value="Nucleic acid-binding proteins"/>
    <property type="match status" value="1"/>
</dbReference>
<dbReference type="RefSeq" id="WP_346071374.1">
    <property type="nucleotide sequence ID" value="NZ_BAAANQ010000009.1"/>
</dbReference>
<keyword evidence="3" id="KW-0436">Ligase</keyword>
<comment type="catalytic activity">
    <reaction evidence="4">
        <text>ATP + (deoxyribonucleotide)n-3'-hydroxyl + 5'-phospho-(deoxyribonucleotide)m = (deoxyribonucleotide)n+m + AMP + diphosphate.</text>
        <dbReference type="EC" id="6.5.1.1"/>
    </reaction>
</comment>
<dbReference type="CDD" id="cd07906">
    <property type="entry name" value="Adenylation_DNA_ligase_LigD_LigC"/>
    <property type="match status" value="1"/>
</dbReference>
<dbReference type="NCBIfam" id="TIGR02779">
    <property type="entry name" value="NHEJ_ligase_lig"/>
    <property type="match status" value="1"/>
</dbReference>
<protein>
    <recommendedName>
        <fullName evidence="2">DNA ligase (ATP)</fullName>
        <ecNumber evidence="2">6.5.1.1</ecNumber>
    </recommendedName>
</protein>
<dbReference type="PANTHER" id="PTHR45674:SF4">
    <property type="entry name" value="DNA LIGASE 1"/>
    <property type="match status" value="1"/>
</dbReference>
<proteinExistence type="inferred from homology"/>
<name>A0ABN2VIR5_9ACTN</name>
<dbReference type="EC" id="6.5.1.1" evidence="2"/>
<evidence type="ECO:0000259" key="6">
    <source>
        <dbReference type="PROSITE" id="PS50160"/>
    </source>
</evidence>
<dbReference type="InterPro" id="IPR012310">
    <property type="entry name" value="DNA_ligase_ATP-dep_cent"/>
</dbReference>
<dbReference type="SUPFAM" id="SSF56091">
    <property type="entry name" value="DNA ligase/mRNA capping enzyme, catalytic domain"/>
    <property type="match status" value="1"/>
</dbReference>
<gene>
    <name evidence="7" type="ORF">GCM10009757_41590</name>
</gene>
<evidence type="ECO:0000256" key="2">
    <source>
        <dbReference type="ARBA" id="ARBA00012727"/>
    </source>
</evidence>
<evidence type="ECO:0000313" key="7">
    <source>
        <dbReference type="EMBL" id="GAA2059850.1"/>
    </source>
</evidence>
<comment type="similarity">
    <text evidence="1">Belongs to the ATP-dependent DNA ligase family.</text>
</comment>
<evidence type="ECO:0000256" key="4">
    <source>
        <dbReference type="ARBA" id="ARBA00034003"/>
    </source>
</evidence>
<dbReference type="Gene3D" id="2.40.50.140">
    <property type="entry name" value="Nucleic acid-binding proteins"/>
    <property type="match status" value="1"/>
</dbReference>
<keyword evidence="8" id="KW-1185">Reference proteome</keyword>
<dbReference type="PROSITE" id="PS50160">
    <property type="entry name" value="DNA_LIGASE_A3"/>
    <property type="match status" value="1"/>
</dbReference>
<dbReference type="Gene3D" id="3.30.1490.70">
    <property type="match status" value="1"/>
</dbReference>
<feature type="domain" description="ATP-dependent DNA ligase family profile" evidence="6">
    <location>
        <begin position="96"/>
        <end position="223"/>
    </location>
</feature>